<dbReference type="RefSeq" id="WP_142540888.1">
    <property type="nucleotide sequence ID" value="NZ_VDGH01000016.1"/>
</dbReference>
<accession>A0A544STP3</accession>
<keyword evidence="1" id="KW-1133">Transmembrane helix</keyword>
<dbReference type="OrthoDB" id="2440868at2"/>
<keyword evidence="1" id="KW-0812">Transmembrane</keyword>
<feature type="transmembrane region" description="Helical" evidence="1">
    <location>
        <begin position="79"/>
        <end position="102"/>
    </location>
</feature>
<gene>
    <name evidence="2" type="ORF">FG382_21415</name>
</gene>
<dbReference type="Proteomes" id="UP000317316">
    <property type="component" value="Unassembled WGS sequence"/>
</dbReference>
<keyword evidence="1" id="KW-0472">Membrane</keyword>
<dbReference type="EMBL" id="VDGH01000016">
    <property type="protein sequence ID" value="TQR08505.1"/>
    <property type="molecule type" value="Genomic_DNA"/>
</dbReference>
<name>A0A544STP3_9BACI</name>
<evidence type="ECO:0000313" key="2">
    <source>
        <dbReference type="EMBL" id="TQR08505.1"/>
    </source>
</evidence>
<reference evidence="2 3" key="1">
    <citation type="submission" date="2019-05" db="EMBL/GenBank/DDBJ databases">
        <title>Psychrobacillus vulpis sp. nov., a new species isolated from feces of a red fox that inhabits in The Tablas de Daimiel Natural Park, Albacete, Spain.</title>
        <authorList>
            <person name="Rodriguez M."/>
            <person name="Reina J.C."/>
            <person name="Bejar V."/>
            <person name="Llamas I."/>
        </authorList>
    </citation>
    <scope>NUCLEOTIDE SEQUENCE [LARGE SCALE GENOMIC DNA]</scope>
    <source>
        <strain evidence="2 3">NEAU-3TGS17</strain>
    </source>
</reference>
<keyword evidence="3" id="KW-1185">Reference proteome</keyword>
<proteinExistence type="predicted"/>
<sequence>MTKGNCYGHFDLSLFIIVIISLNIAIFILFKKGKLNFIISGIIIMMLAPVFGFSNYALFHYFYDWNSGGTGEGAGYGGAILGFITLANGILILVIGIIRWGIKLIVKNNKN</sequence>
<feature type="transmembrane region" description="Helical" evidence="1">
    <location>
        <begin position="12"/>
        <end position="30"/>
    </location>
</feature>
<comment type="caution">
    <text evidence="2">The sequence shown here is derived from an EMBL/GenBank/DDBJ whole genome shotgun (WGS) entry which is preliminary data.</text>
</comment>
<feature type="transmembrane region" description="Helical" evidence="1">
    <location>
        <begin position="37"/>
        <end position="59"/>
    </location>
</feature>
<protein>
    <submittedName>
        <fullName evidence="2">Inner-membrane translocator</fullName>
    </submittedName>
</protein>
<dbReference type="AlphaFoldDB" id="A0A544STP3"/>
<organism evidence="2 3">
    <name type="scientific">Psychrobacillus lasiicapitis</name>
    <dbReference type="NCBI Taxonomy" id="1636719"/>
    <lineage>
        <taxon>Bacteria</taxon>
        <taxon>Bacillati</taxon>
        <taxon>Bacillota</taxon>
        <taxon>Bacilli</taxon>
        <taxon>Bacillales</taxon>
        <taxon>Bacillaceae</taxon>
        <taxon>Psychrobacillus</taxon>
    </lineage>
</organism>
<evidence type="ECO:0000313" key="3">
    <source>
        <dbReference type="Proteomes" id="UP000317316"/>
    </source>
</evidence>
<evidence type="ECO:0000256" key="1">
    <source>
        <dbReference type="SAM" id="Phobius"/>
    </source>
</evidence>